<dbReference type="Proteomes" id="UP001163046">
    <property type="component" value="Unassembled WGS sequence"/>
</dbReference>
<comment type="caution">
    <text evidence="1">The sequence shown here is derived from an EMBL/GenBank/DDBJ whole genome shotgun (WGS) entry which is preliminary data.</text>
</comment>
<name>A0A9X0D3T1_9CNID</name>
<accession>A0A9X0D3T1</accession>
<dbReference type="OrthoDB" id="3996471at2759"/>
<evidence type="ECO:0000313" key="2">
    <source>
        <dbReference type="Proteomes" id="UP001163046"/>
    </source>
</evidence>
<keyword evidence="2" id="KW-1185">Reference proteome</keyword>
<reference evidence="1" key="1">
    <citation type="submission" date="2023-01" db="EMBL/GenBank/DDBJ databases">
        <title>Genome assembly of the deep-sea coral Lophelia pertusa.</title>
        <authorList>
            <person name="Herrera S."/>
            <person name="Cordes E."/>
        </authorList>
    </citation>
    <scope>NUCLEOTIDE SEQUENCE</scope>
    <source>
        <strain evidence="1">USNM1676648</strain>
        <tissue evidence="1">Polyp</tissue>
    </source>
</reference>
<protein>
    <submittedName>
        <fullName evidence="1">Uncharacterized protein</fullName>
    </submittedName>
</protein>
<proteinExistence type="predicted"/>
<dbReference type="EMBL" id="MU825877">
    <property type="protein sequence ID" value="KAJ7386262.1"/>
    <property type="molecule type" value="Genomic_DNA"/>
</dbReference>
<gene>
    <name evidence="1" type="ORF">OS493_010666</name>
</gene>
<organism evidence="1 2">
    <name type="scientific">Desmophyllum pertusum</name>
    <dbReference type="NCBI Taxonomy" id="174260"/>
    <lineage>
        <taxon>Eukaryota</taxon>
        <taxon>Metazoa</taxon>
        <taxon>Cnidaria</taxon>
        <taxon>Anthozoa</taxon>
        <taxon>Hexacorallia</taxon>
        <taxon>Scleractinia</taxon>
        <taxon>Caryophylliina</taxon>
        <taxon>Caryophylliidae</taxon>
        <taxon>Desmophyllum</taxon>
    </lineage>
</organism>
<evidence type="ECO:0000313" key="1">
    <source>
        <dbReference type="EMBL" id="KAJ7386262.1"/>
    </source>
</evidence>
<sequence length="161" mass="18240">MKFMKVQEKVSLLSFSLLASMLDYPGMVKKFGSGATHAITCTSDEEIVSHAVKQMECSDLVWTHLHEAEMFFKEDQSNLEGGKQRTFTDVLQSVDSRIKEIHDTVPGHSLLLVLLGCGDLSLVRRLQRQTQTNRPELRRDLKEAVKITKNGLCFLKITEQC</sequence>
<dbReference type="AlphaFoldDB" id="A0A9X0D3T1"/>